<sequence>MDTEKQLSREDRPLTKLEDDALDRGPFVQSLVKALVNIEEKNGRRIIRGTGVVVGLTGEWGLGKSSVLNFLSEKLSQTDGIVVATLNPWLFKGREELLQAFFNSLREALGKSPKEKIGALRGQLARYKAAIEFTGTGVASVVDALTGTKIATGFWKKYLVKGLALLVKPTALSANEERKELEAKLAQANVAVVVLIDELDRVEDEDVRAIAQLVKAVGDIKGISYLVAYDGARVTEALGKGTTAEERRRTGGHYLEKIIQFAIPLRPLFGDEVQQLLKASLQSIGRPLQAASKNDQGVILQCVVSSIRTPRDIKRLVETYRVLANILEGEICPYQLLGYCWLVSKTPQLRDVMAEKFERLVDDPGKEERVRRSRRNDSPIVITEELGATAEAQAELLKLLFPRLSQRTSGGWQTGNLSKRSNLVRVLYLGDPPGMVTLSEVARLVDINDLSSMQEALRSLHDADLIPAVLDRLKDLFIEQRFPRHGVFWLAVSRVLERRHEWLRGVEDRAGLARSAADGLWQFFESGSLVQTQLKDIVENLTRGGDLQLVPRLLSHHFRAHGMFGWRQAKEARTFFSEEEISALLQKEMPRYGEAVRSGKLLKFIASPDLVRCLVESGKWGEDMRRSMTEQLSSIEALMTFAAWFLADNQYVEGIELDHVIDCKVVFAIIETLEKERGPLEEPWLQTMLSRLKTNMGQRVMAGEPS</sequence>
<name>A0ABX8NS52_9PSED</name>
<dbReference type="RefSeq" id="WP_217869477.1">
    <property type="nucleotide sequence ID" value="NZ_CP077077.1"/>
</dbReference>
<keyword evidence="1" id="KW-0175">Coiled coil</keyword>
<dbReference type="Proteomes" id="UP000824010">
    <property type="component" value="Chromosome"/>
</dbReference>
<evidence type="ECO:0000313" key="4">
    <source>
        <dbReference type="Proteomes" id="UP000824010"/>
    </source>
</evidence>
<proteinExistence type="predicted"/>
<evidence type="ECO:0000256" key="1">
    <source>
        <dbReference type="SAM" id="Coils"/>
    </source>
</evidence>
<protein>
    <submittedName>
        <fullName evidence="3">KAP family NTPase</fullName>
    </submittedName>
</protein>
<evidence type="ECO:0000313" key="3">
    <source>
        <dbReference type="EMBL" id="QXH58791.1"/>
    </source>
</evidence>
<gene>
    <name evidence="3" type="ORF">KSS90_11470</name>
</gene>
<dbReference type="InterPro" id="IPR011646">
    <property type="entry name" value="KAP_P-loop"/>
</dbReference>
<feature type="coiled-coil region" evidence="1">
    <location>
        <begin position="171"/>
        <end position="205"/>
    </location>
</feature>
<organism evidence="3 4">
    <name type="scientific">Pseudomonas maumuensis</name>
    <dbReference type="NCBI Taxonomy" id="2842354"/>
    <lineage>
        <taxon>Bacteria</taxon>
        <taxon>Pseudomonadati</taxon>
        <taxon>Pseudomonadota</taxon>
        <taxon>Gammaproteobacteria</taxon>
        <taxon>Pseudomonadales</taxon>
        <taxon>Pseudomonadaceae</taxon>
        <taxon>Pseudomonas</taxon>
    </lineage>
</organism>
<dbReference type="Pfam" id="PF07693">
    <property type="entry name" value="KAP_NTPase"/>
    <property type="match status" value="1"/>
</dbReference>
<dbReference type="EMBL" id="CP077077">
    <property type="protein sequence ID" value="QXH58791.1"/>
    <property type="molecule type" value="Genomic_DNA"/>
</dbReference>
<reference evidence="3 4" key="1">
    <citation type="journal article" date="2021" name="Microorganisms">
        <title>The Ever-Expanding Pseudomonas Genus: Description of 43 New Species and Partition of the Pseudomonas putida Group.</title>
        <authorList>
            <person name="Girard L."/>
            <person name="Lood C."/>
            <person name="Hofte M."/>
            <person name="Vandamme P."/>
            <person name="Rokni-Zadeh H."/>
            <person name="van Noort V."/>
            <person name="Lavigne R."/>
            <person name="De Mot R."/>
        </authorList>
    </citation>
    <scope>NUCLEOTIDE SEQUENCE [LARGE SCALE GENOMIC DNA]</scope>
    <source>
        <strain evidence="3 4">COW77</strain>
    </source>
</reference>
<accession>A0ABX8NS52</accession>
<feature type="domain" description="KAP NTPase" evidence="2">
    <location>
        <begin position="26"/>
        <end position="326"/>
    </location>
</feature>
<keyword evidence="4" id="KW-1185">Reference proteome</keyword>
<evidence type="ECO:0000259" key="2">
    <source>
        <dbReference type="Pfam" id="PF07693"/>
    </source>
</evidence>